<dbReference type="EMBL" id="LAZR01057061">
    <property type="protein sequence ID" value="KKK72833.1"/>
    <property type="molecule type" value="Genomic_DNA"/>
</dbReference>
<dbReference type="GO" id="GO:0003677">
    <property type="term" value="F:DNA binding"/>
    <property type="evidence" value="ECO:0007669"/>
    <property type="project" value="UniProtKB-KW"/>
</dbReference>
<dbReference type="InterPro" id="IPR000551">
    <property type="entry name" value="MerR-type_HTH_dom"/>
</dbReference>
<keyword evidence="4" id="KW-0175">Coiled coil</keyword>
<dbReference type="PANTHER" id="PTHR30204">
    <property type="entry name" value="REDOX-CYCLING DRUG-SENSING TRANSCRIPTIONAL ACTIVATOR SOXR"/>
    <property type="match status" value="1"/>
</dbReference>
<dbReference type="PROSITE" id="PS00552">
    <property type="entry name" value="HTH_MERR_1"/>
    <property type="match status" value="1"/>
</dbReference>
<keyword evidence="2" id="KW-0238">DNA-binding</keyword>
<dbReference type="PRINTS" id="PR00040">
    <property type="entry name" value="HTHMERR"/>
</dbReference>
<evidence type="ECO:0000313" key="6">
    <source>
        <dbReference type="EMBL" id="KKK72833.1"/>
    </source>
</evidence>
<evidence type="ECO:0000256" key="3">
    <source>
        <dbReference type="ARBA" id="ARBA00023163"/>
    </source>
</evidence>
<feature type="coiled-coil region" evidence="4">
    <location>
        <begin position="84"/>
        <end position="111"/>
    </location>
</feature>
<keyword evidence="3" id="KW-0804">Transcription</keyword>
<sequence length="133" mass="15254">MNELTIGQVAKKARVNVMTVRYYEKRGIIPVPSRLSSGYRQYPPETVTQINFIKHAQVLGFSLKEITELLSLRVRDDDTCVDIKKRAEKKIAEIEGKIKTLKNMKKVLSKLTYACETRTPTTRECPILKALEQ</sequence>
<evidence type="ECO:0000256" key="2">
    <source>
        <dbReference type="ARBA" id="ARBA00023125"/>
    </source>
</evidence>
<proteinExistence type="predicted"/>
<comment type="caution">
    <text evidence="6">The sequence shown here is derived from an EMBL/GenBank/DDBJ whole genome shotgun (WGS) entry which is preliminary data.</text>
</comment>
<dbReference type="SMART" id="SM00422">
    <property type="entry name" value="HTH_MERR"/>
    <property type="match status" value="1"/>
</dbReference>
<evidence type="ECO:0000256" key="4">
    <source>
        <dbReference type="SAM" id="Coils"/>
    </source>
</evidence>
<dbReference type="PANTHER" id="PTHR30204:SF94">
    <property type="entry name" value="HEAVY METAL-DEPENDENT TRANSCRIPTIONAL REGULATOR HI_0293-RELATED"/>
    <property type="match status" value="1"/>
</dbReference>
<dbReference type="PROSITE" id="PS50937">
    <property type="entry name" value="HTH_MERR_2"/>
    <property type="match status" value="1"/>
</dbReference>
<dbReference type="AlphaFoldDB" id="A0A0F8XV30"/>
<gene>
    <name evidence="6" type="ORF">LCGC14_2899910</name>
</gene>
<dbReference type="InterPro" id="IPR047057">
    <property type="entry name" value="MerR_fam"/>
</dbReference>
<evidence type="ECO:0000259" key="5">
    <source>
        <dbReference type="PROSITE" id="PS50937"/>
    </source>
</evidence>
<reference evidence="6" key="1">
    <citation type="journal article" date="2015" name="Nature">
        <title>Complex archaea that bridge the gap between prokaryotes and eukaryotes.</title>
        <authorList>
            <person name="Spang A."/>
            <person name="Saw J.H."/>
            <person name="Jorgensen S.L."/>
            <person name="Zaremba-Niedzwiedzka K."/>
            <person name="Martijn J."/>
            <person name="Lind A.E."/>
            <person name="van Eijk R."/>
            <person name="Schleper C."/>
            <person name="Guy L."/>
            <person name="Ettema T.J."/>
        </authorList>
    </citation>
    <scope>NUCLEOTIDE SEQUENCE</scope>
</reference>
<dbReference type="SUPFAM" id="SSF46955">
    <property type="entry name" value="Putative DNA-binding domain"/>
    <property type="match status" value="1"/>
</dbReference>
<dbReference type="Pfam" id="PF13411">
    <property type="entry name" value="MerR_1"/>
    <property type="match status" value="1"/>
</dbReference>
<dbReference type="GO" id="GO:0003700">
    <property type="term" value="F:DNA-binding transcription factor activity"/>
    <property type="evidence" value="ECO:0007669"/>
    <property type="project" value="InterPro"/>
</dbReference>
<accession>A0A0F8XV30</accession>
<keyword evidence="1" id="KW-0805">Transcription regulation</keyword>
<organism evidence="6">
    <name type="scientific">marine sediment metagenome</name>
    <dbReference type="NCBI Taxonomy" id="412755"/>
    <lineage>
        <taxon>unclassified sequences</taxon>
        <taxon>metagenomes</taxon>
        <taxon>ecological metagenomes</taxon>
    </lineage>
</organism>
<dbReference type="Gene3D" id="1.10.1660.10">
    <property type="match status" value="1"/>
</dbReference>
<evidence type="ECO:0000256" key="1">
    <source>
        <dbReference type="ARBA" id="ARBA00023015"/>
    </source>
</evidence>
<protein>
    <recommendedName>
        <fullName evidence="5">HTH merR-type domain-containing protein</fullName>
    </recommendedName>
</protein>
<feature type="domain" description="HTH merR-type" evidence="5">
    <location>
        <begin position="3"/>
        <end position="72"/>
    </location>
</feature>
<dbReference type="InterPro" id="IPR009061">
    <property type="entry name" value="DNA-bd_dom_put_sf"/>
</dbReference>
<name>A0A0F8XV30_9ZZZZ</name>